<evidence type="ECO:0000256" key="3">
    <source>
        <dbReference type="SAM" id="SignalP"/>
    </source>
</evidence>
<gene>
    <name evidence="6" type="primary">LOC110985201</name>
</gene>
<dbReference type="PANTHER" id="PTHR26391:SF18">
    <property type="entry name" value="PROTEIN KINASE RECEPTOR TIE-1, PUTATIVE-RELATED"/>
    <property type="match status" value="1"/>
</dbReference>
<keyword evidence="5" id="KW-1185">Reference proteome</keyword>
<organism evidence="5 6">
    <name type="scientific">Acanthaster planci</name>
    <name type="common">Crown-of-thorns starfish</name>
    <dbReference type="NCBI Taxonomy" id="133434"/>
    <lineage>
        <taxon>Eukaryota</taxon>
        <taxon>Metazoa</taxon>
        <taxon>Echinodermata</taxon>
        <taxon>Eleutherozoa</taxon>
        <taxon>Asterozoa</taxon>
        <taxon>Asteroidea</taxon>
        <taxon>Valvatacea</taxon>
        <taxon>Valvatida</taxon>
        <taxon>Acanthasteridae</taxon>
        <taxon>Acanthaster</taxon>
    </lineage>
</organism>
<dbReference type="InterPro" id="IPR003961">
    <property type="entry name" value="FN3_dom"/>
</dbReference>
<dbReference type="CDD" id="cd00063">
    <property type="entry name" value="FN3"/>
    <property type="match status" value="5"/>
</dbReference>
<feature type="domain" description="Fibronectin type-III" evidence="4">
    <location>
        <begin position="738"/>
        <end position="840"/>
    </location>
</feature>
<feature type="compositionally biased region" description="Basic and acidic residues" evidence="1">
    <location>
        <begin position="837"/>
        <end position="854"/>
    </location>
</feature>
<keyword evidence="3" id="KW-0732">Signal</keyword>
<feature type="chain" id="PRO_5034165422" evidence="3">
    <location>
        <begin position="18"/>
        <end position="1048"/>
    </location>
</feature>
<feature type="signal peptide" evidence="3">
    <location>
        <begin position="1"/>
        <end position="17"/>
    </location>
</feature>
<dbReference type="AlphaFoldDB" id="A0A8B7Z7V4"/>
<dbReference type="Pfam" id="PF00041">
    <property type="entry name" value="fn3"/>
    <property type="match status" value="5"/>
</dbReference>
<protein>
    <submittedName>
        <fullName evidence="6">Receptor-type tyrosine-protein phosphatase F-like</fullName>
    </submittedName>
</protein>
<dbReference type="PROSITE" id="PS50853">
    <property type="entry name" value="FN3"/>
    <property type="match status" value="6"/>
</dbReference>
<dbReference type="PANTHER" id="PTHR26391">
    <property type="entry name" value="INACTIVE TYROSINE-PROTEIN KINASE 7"/>
    <property type="match status" value="1"/>
</dbReference>
<keyword evidence="2" id="KW-1133">Transmembrane helix</keyword>
<evidence type="ECO:0000259" key="4">
    <source>
        <dbReference type="PROSITE" id="PS50853"/>
    </source>
</evidence>
<evidence type="ECO:0000256" key="2">
    <source>
        <dbReference type="SAM" id="Phobius"/>
    </source>
</evidence>
<evidence type="ECO:0000313" key="6">
    <source>
        <dbReference type="RefSeq" id="XP_022101739.1"/>
    </source>
</evidence>
<feature type="domain" description="Fibronectin type-III" evidence="4">
    <location>
        <begin position="529"/>
        <end position="634"/>
    </location>
</feature>
<dbReference type="InterPro" id="IPR036116">
    <property type="entry name" value="FN3_sf"/>
</dbReference>
<keyword evidence="2" id="KW-0812">Transmembrane</keyword>
<feature type="domain" description="Fibronectin type-III" evidence="4">
    <location>
        <begin position="225"/>
        <end position="322"/>
    </location>
</feature>
<feature type="domain" description="Fibronectin type-III" evidence="4">
    <location>
        <begin position="639"/>
        <end position="734"/>
    </location>
</feature>
<dbReference type="SMART" id="SM00060">
    <property type="entry name" value="FN3"/>
    <property type="match status" value="7"/>
</dbReference>
<dbReference type="SUPFAM" id="SSF49265">
    <property type="entry name" value="Fibronectin type III"/>
    <property type="match status" value="4"/>
</dbReference>
<dbReference type="Proteomes" id="UP000694845">
    <property type="component" value="Unplaced"/>
</dbReference>
<dbReference type="RefSeq" id="XP_022101739.1">
    <property type="nucleotide sequence ID" value="XM_022246047.1"/>
</dbReference>
<evidence type="ECO:0000256" key="1">
    <source>
        <dbReference type="SAM" id="MobiDB-lite"/>
    </source>
</evidence>
<keyword evidence="2" id="KW-0472">Membrane</keyword>
<dbReference type="Gene3D" id="2.60.40.10">
    <property type="entry name" value="Immunoglobulins"/>
    <property type="match status" value="6"/>
</dbReference>
<sequence>MIVFVVILSFLFAGVKGGTISLVQSSKPNAGQPVTLVCQADGSSSPPGPDALTLTGPQGSVTAMNTSVVDNTRSTSFEVTVDKPNVEFVCTLLDTDGTTVLNQTTINVDAFVLPYLRIPPQVSYTYSDPTKLTLNWLSWESNGGGDGPILRYEAVYRYANDTEGDDSYNFTRVVDSNVTTSVEITGLDPYTDYDFAVVVVREGVGGAGPPTNKTTIKTLCPAPTAPLTLSARRIELEEIEITWELPPPSTWGCGELAPKMFVEWKKSTAPSFSLLWVDREPGSYNLTLVAPCTEYYIQAWFASVSFLTSPKSEELHVTTPKTEPPAVASVYIEYVDDSLDLRVRWVDPSVRIRCIREFYVTFTPVELVACGTRIDSPVTRTMVVPVNSSSTGVVFGSLDPYMRYNATVMSSNELGNSTIKFETKVTRQTLPIALPAPGVVEVTQHMARLNWTRIPCVDVHGNFRYYSLQFTNNQTGETFDESETNIDITELSSRYINPCMTFNVQIYVVTGAGNGPRSEKMQFTTLSRIPTIVTNYNVIAIDDNTSALLVTWEDPDNPYCPVDFYQVSYSLLDKFQCDHDENREQVVAANTTVMNYTITGLLPYSTYKLYVRTHNEAGFSYSDGRIGVFYTAQRAPTDAPIRVTVESRTKNWLHFSFARADCSEGSWSSRLIDYRYRLDNVDNTSQPVVNDYIGTYVRFENLIPYTRYSFRVQMRTEAGNGPFSTPVEARTSEDVPGPPASLTVTNKTETTLDVAWETPTTPNGVILNYTVQYKAIEKPYDPTFSPPTMYTEAGLVGPAVFAYQVDFLDPGTKYRIRVAALTSPGEGEFVMHEAFTKPKTDIPEPDTPPHDPSRSSETSVYIYIHSTDPTYVTSFLVAVRKMLARQKRAAVVIDGESYGTYSENPDAYIAAEVEKKKNNGGFLVGDGKMYGGWQNAPLGKGNYSVRVGAKSEADSEAILSWSEPLMYEAMGPEPVTPSPTKRPGPKKTVPPPVANNTVGIIAGVVVGVLVVLIIVIGIAYWLKKKKEREVKDSDNEINMDLKEKDASY</sequence>
<feature type="domain" description="Fibronectin type-III" evidence="4">
    <location>
        <begin position="118"/>
        <end position="221"/>
    </location>
</feature>
<reference evidence="6" key="1">
    <citation type="submission" date="2025-08" db="UniProtKB">
        <authorList>
            <consortium name="RefSeq"/>
        </authorList>
    </citation>
    <scope>IDENTIFICATION</scope>
</reference>
<dbReference type="OrthoDB" id="5969272at2759"/>
<feature type="domain" description="Fibronectin type-III" evidence="4">
    <location>
        <begin position="433"/>
        <end position="528"/>
    </location>
</feature>
<feature type="transmembrane region" description="Helical" evidence="2">
    <location>
        <begin position="998"/>
        <end position="1022"/>
    </location>
</feature>
<feature type="region of interest" description="Disordered" evidence="1">
    <location>
        <begin position="837"/>
        <end position="856"/>
    </location>
</feature>
<dbReference type="InterPro" id="IPR013783">
    <property type="entry name" value="Ig-like_fold"/>
</dbReference>
<proteinExistence type="predicted"/>
<evidence type="ECO:0000313" key="5">
    <source>
        <dbReference type="Proteomes" id="UP000694845"/>
    </source>
</evidence>
<accession>A0A8B7Z7V4</accession>
<dbReference type="GeneID" id="110985201"/>
<name>A0A8B7Z7V4_ACAPL</name>
<feature type="compositionally biased region" description="Pro residues" evidence="1">
    <location>
        <begin position="974"/>
        <end position="991"/>
    </location>
</feature>
<dbReference type="OMA" id="ITWELPP"/>
<dbReference type="KEGG" id="aplc:110985201"/>
<feature type="region of interest" description="Disordered" evidence="1">
    <location>
        <begin position="970"/>
        <end position="991"/>
    </location>
</feature>